<dbReference type="GO" id="GO:0005829">
    <property type="term" value="C:cytosol"/>
    <property type="evidence" value="ECO:0007669"/>
    <property type="project" value="TreeGrafter"/>
</dbReference>
<protein>
    <recommendedName>
        <fullName evidence="6">6-phospho-beta-galactosidase</fullName>
        <ecNumber evidence="6">3.2.1.85</ecNumber>
    </recommendedName>
</protein>
<gene>
    <name evidence="7" type="primary">lacG</name>
    <name evidence="7" type="ORF">C7H83_01465</name>
</gene>
<sequence length="475" mass="54912">MTLLNHVKALPENFVWGGATAAYQVEGSTEVDGKGKTMWDDYLKKQGRFSPNPASDFYSRYAEDINLSKEHGLNAIRVSIAWTRIFPDGYGEPLKTGIDYYHNLFKTCLDNGIEPYVTLHHFDSPKKLFDQGEWLNRKTIDCFVEYARFCFEEFNEVTNWFTINEPVPLAYSQFIQGNFPPNHHFDVTRGIQAQHNEMLAHARVVNLYKNELKKEGNIGVIHNLTPVYPITDTSENCHAAKLKDAFMNKFVLDATFLGYYSEDTMNSINEILQLNDASLKVEDGDFAIMKQAASQNDYFGINYYQNEFIQSYEGESTSHFNGTGEKGTSTFKFKGVGESVKKEGVPQTDWDWNIYPEGLYDILKRVSHDYKNCKTIYITENGMGYKDEIPTQEDEVIDDTPRIDYIDQHLEALLKARSEGVDVQGYFVWSLQDQFSWANGYNKRYGLFYVDFETQKRYIKKSALWFKELAKTMEK</sequence>
<proteinExistence type="inferred from homology"/>
<dbReference type="InterPro" id="IPR033132">
    <property type="entry name" value="GH_1_N_CS"/>
</dbReference>
<dbReference type="PROSITE" id="PS00653">
    <property type="entry name" value="GLYCOSYL_HYDROL_F1_2"/>
    <property type="match status" value="1"/>
</dbReference>
<dbReference type="InterPro" id="IPR005928">
    <property type="entry name" value="6P-beta-galactosidase"/>
</dbReference>
<dbReference type="InterPro" id="IPR017853">
    <property type="entry name" value="GH"/>
</dbReference>
<dbReference type="GO" id="GO:0033920">
    <property type="term" value="F:6-phospho-beta-galactosidase activity"/>
    <property type="evidence" value="ECO:0007669"/>
    <property type="project" value="UniProtKB-EC"/>
</dbReference>
<dbReference type="AlphaFoldDB" id="A0A3G5FFZ4"/>
<dbReference type="FunFam" id="3.20.20.80:FF:000004">
    <property type="entry name" value="Beta-glucosidase 6-phospho-beta-glucosidase"/>
    <property type="match status" value="1"/>
</dbReference>
<dbReference type="Gene3D" id="3.20.20.80">
    <property type="entry name" value="Glycosidases"/>
    <property type="match status" value="1"/>
</dbReference>
<dbReference type="EC" id="3.2.1.85" evidence="6"/>
<comment type="pathway">
    <text evidence="6">Carbohydrate metabolism; lactose degradation; D-galactose 6-phosphate and beta-D-glucose from lactose 6-phosphate: step 1/1.</text>
</comment>
<evidence type="ECO:0000256" key="5">
    <source>
        <dbReference type="RuleBase" id="RU004468"/>
    </source>
</evidence>
<evidence type="ECO:0000313" key="8">
    <source>
        <dbReference type="Proteomes" id="UP000280475"/>
    </source>
</evidence>
<evidence type="ECO:0000256" key="2">
    <source>
        <dbReference type="ARBA" id="ARBA00022801"/>
    </source>
</evidence>
<dbReference type="SUPFAM" id="SSF51445">
    <property type="entry name" value="(Trans)glycosidases"/>
    <property type="match status" value="1"/>
</dbReference>
<keyword evidence="2 5" id="KW-0378">Hydrolase</keyword>
<dbReference type="GO" id="GO:0008422">
    <property type="term" value="F:beta-glucosidase activity"/>
    <property type="evidence" value="ECO:0007669"/>
    <property type="project" value="TreeGrafter"/>
</dbReference>
<dbReference type="UniPathway" id="UPA00542">
    <property type="reaction ID" value="UER00605"/>
</dbReference>
<reference evidence="7 8" key="1">
    <citation type="journal article" date="2012" name="Int. J. Syst. Evol. Microbiol.">
        <title>Characterization of Tetragenococcus strains from sugar thick juice reveals a novel species, Tetragenococcus osmophilus sp. nov., and divides Tetragenococcus halophilus into two subspecies, T. halophilus subsp. halophilus subsp. nov. and T. halophilus subsp. flandriensis subsp. nov.</title>
        <authorList>
            <person name="Juste A."/>
            <person name="Van Trappen S."/>
            <person name="Verreth C."/>
            <person name="Cleenwerck I."/>
            <person name="De Vos P."/>
            <person name="Lievens B."/>
            <person name="Willems K.A."/>
        </authorList>
    </citation>
    <scope>NUCLEOTIDE SEQUENCE [LARGE SCALE GENOMIC DNA]</scope>
    <source>
        <strain evidence="7 8">LMG 26042</strain>
    </source>
</reference>
<dbReference type="InterPro" id="IPR001360">
    <property type="entry name" value="Glyco_hydro_1"/>
</dbReference>
<dbReference type="EMBL" id="CP027768">
    <property type="protein sequence ID" value="AYW49252.1"/>
    <property type="molecule type" value="Genomic_DNA"/>
</dbReference>
<evidence type="ECO:0000256" key="1">
    <source>
        <dbReference type="ARBA" id="ARBA00010838"/>
    </source>
</evidence>
<evidence type="ECO:0000313" key="7">
    <source>
        <dbReference type="EMBL" id="AYW49252.1"/>
    </source>
</evidence>
<comment type="catalytic activity">
    <reaction evidence="6">
        <text>a 6-phospho-beta-D-galactoside + H2O = D-galactose 6-phosphate + an alcohol</text>
        <dbReference type="Rhea" id="RHEA:24568"/>
        <dbReference type="ChEBI" id="CHEBI:15377"/>
        <dbReference type="ChEBI" id="CHEBI:30879"/>
        <dbReference type="ChEBI" id="CHEBI:58534"/>
        <dbReference type="ChEBI" id="CHEBI:91004"/>
        <dbReference type="EC" id="3.2.1.85"/>
    </reaction>
</comment>
<feature type="active site" description="Nucleophile" evidence="4">
    <location>
        <position position="380"/>
    </location>
</feature>
<evidence type="ECO:0000256" key="4">
    <source>
        <dbReference type="PROSITE-ProRule" id="PRU10055"/>
    </source>
</evidence>
<dbReference type="Proteomes" id="UP000280475">
    <property type="component" value="Chromosome"/>
</dbReference>
<dbReference type="InterPro" id="IPR018120">
    <property type="entry name" value="Glyco_hydro_1_AS"/>
</dbReference>
<organism evidence="7 8">
    <name type="scientific">Tetragenococcus halophilus</name>
    <name type="common">Pediococcus halophilus</name>
    <dbReference type="NCBI Taxonomy" id="51669"/>
    <lineage>
        <taxon>Bacteria</taxon>
        <taxon>Bacillati</taxon>
        <taxon>Bacillota</taxon>
        <taxon>Bacilli</taxon>
        <taxon>Lactobacillales</taxon>
        <taxon>Enterococcaceae</taxon>
        <taxon>Tetragenococcus</taxon>
    </lineage>
</organism>
<dbReference type="RefSeq" id="WP_103892554.1">
    <property type="nucleotide sequence ID" value="NZ_CP027768.1"/>
</dbReference>
<dbReference type="PANTHER" id="PTHR10353">
    <property type="entry name" value="GLYCOSYL HYDROLASE"/>
    <property type="match status" value="1"/>
</dbReference>
<dbReference type="PANTHER" id="PTHR10353:SF36">
    <property type="entry name" value="LP05116P"/>
    <property type="match status" value="1"/>
</dbReference>
<comment type="similarity">
    <text evidence="1">Belongs to the glycosyl hydrolase 1 family.</text>
</comment>
<dbReference type="NCBIfam" id="TIGR01233">
    <property type="entry name" value="lacG"/>
    <property type="match status" value="1"/>
</dbReference>
<accession>A0A3G5FFZ4</accession>
<name>A0A3G5FFZ4_TETHA</name>
<dbReference type="PROSITE" id="PS00572">
    <property type="entry name" value="GLYCOSYL_HYDROL_F1_1"/>
    <property type="match status" value="1"/>
</dbReference>
<keyword evidence="3 5" id="KW-0326">Glycosidase</keyword>
<evidence type="ECO:0000256" key="3">
    <source>
        <dbReference type="ARBA" id="ARBA00023295"/>
    </source>
</evidence>
<dbReference type="PRINTS" id="PR00131">
    <property type="entry name" value="GLHYDRLASE1"/>
</dbReference>
<dbReference type="NCBIfam" id="NF010036">
    <property type="entry name" value="PRK13511.1"/>
    <property type="match status" value="1"/>
</dbReference>
<dbReference type="Pfam" id="PF00232">
    <property type="entry name" value="Glyco_hydro_1"/>
    <property type="match status" value="1"/>
</dbReference>
<evidence type="ECO:0000256" key="6">
    <source>
        <dbReference type="RuleBase" id="RU004469"/>
    </source>
</evidence>
<dbReference type="GO" id="GO:0019512">
    <property type="term" value="P:lactose catabolic process via tagatose-6-phosphate"/>
    <property type="evidence" value="ECO:0007669"/>
    <property type="project" value="InterPro"/>
</dbReference>